<protein>
    <submittedName>
        <fullName evidence="1">Uncharacterized protein</fullName>
    </submittedName>
</protein>
<dbReference type="EMBL" id="WUAV01000001">
    <property type="protein sequence ID" value="KAF1768532.1"/>
    <property type="molecule type" value="Genomic_DNA"/>
</dbReference>
<dbReference type="Proteomes" id="UP000483820">
    <property type="component" value="Chromosome I"/>
</dbReference>
<evidence type="ECO:0000313" key="1">
    <source>
        <dbReference type="EMBL" id="KAF1768532.1"/>
    </source>
</evidence>
<dbReference type="AlphaFoldDB" id="A0A6A5HRZ4"/>
<dbReference type="RefSeq" id="XP_003090654.2">
    <property type="nucleotide sequence ID" value="XM_003090606.2"/>
</dbReference>
<dbReference type="CTD" id="9823495"/>
<dbReference type="GeneID" id="9823495"/>
<dbReference type="PANTHER" id="PTHR45908:SF19">
    <property type="entry name" value="FUNGAL LIPASE-LIKE DOMAIN-CONTAINING PROTEIN"/>
    <property type="match status" value="1"/>
</dbReference>
<accession>A0A6A5HRZ4</accession>
<comment type="caution">
    <text evidence="1">The sequence shown here is derived from an EMBL/GenBank/DDBJ whole genome shotgun (WGS) entry which is preliminary data.</text>
</comment>
<gene>
    <name evidence="1" type="ORF">GCK72_000344</name>
</gene>
<proteinExistence type="predicted"/>
<reference evidence="1 2" key="1">
    <citation type="submission" date="2019-12" db="EMBL/GenBank/DDBJ databases">
        <title>Chromosome-level assembly of the Caenorhabditis remanei genome.</title>
        <authorList>
            <person name="Teterina A.A."/>
            <person name="Willis J.H."/>
            <person name="Phillips P.C."/>
        </authorList>
    </citation>
    <scope>NUCLEOTIDE SEQUENCE [LARGE SCALE GENOMIC DNA]</scope>
    <source>
        <strain evidence="1 2">PX506</strain>
        <tissue evidence="1">Whole organism</tissue>
    </source>
</reference>
<dbReference type="PANTHER" id="PTHR45908">
    <property type="entry name" value="PROTEIN CBG11750-RELATED"/>
    <property type="match status" value="1"/>
</dbReference>
<organism evidence="1 2">
    <name type="scientific">Caenorhabditis remanei</name>
    <name type="common">Caenorhabditis vulgaris</name>
    <dbReference type="NCBI Taxonomy" id="31234"/>
    <lineage>
        <taxon>Eukaryota</taxon>
        <taxon>Metazoa</taxon>
        <taxon>Ecdysozoa</taxon>
        <taxon>Nematoda</taxon>
        <taxon>Chromadorea</taxon>
        <taxon>Rhabditida</taxon>
        <taxon>Rhabditina</taxon>
        <taxon>Rhabditomorpha</taxon>
        <taxon>Rhabditoidea</taxon>
        <taxon>Rhabditidae</taxon>
        <taxon>Peloderinae</taxon>
        <taxon>Caenorhabditis</taxon>
    </lineage>
</organism>
<sequence length="120" mass="13756">MRNGFYYSCLLTIILVECSFDYKLSERALEFAASAYSLDPQPCVQKNNATVLFSKKVECDYMRDECWSVIAADNDTIFVSFSGTKSKEQLVTELIESIGKPKHKVLRAERLGYRRCLTTF</sequence>
<name>A0A6A5HRZ4_CAERE</name>
<evidence type="ECO:0000313" key="2">
    <source>
        <dbReference type="Proteomes" id="UP000483820"/>
    </source>
</evidence>
<dbReference type="KEGG" id="crq:GCK72_000344"/>